<reference evidence="2 3" key="1">
    <citation type="journal article" date="2019" name="Commun. Biol.">
        <title>The bagworm genome reveals a unique fibroin gene that provides high tensile strength.</title>
        <authorList>
            <person name="Kono N."/>
            <person name="Nakamura H."/>
            <person name="Ohtoshi R."/>
            <person name="Tomita M."/>
            <person name="Numata K."/>
            <person name="Arakawa K."/>
        </authorList>
    </citation>
    <scope>NUCLEOTIDE SEQUENCE [LARGE SCALE GENOMIC DNA]</scope>
</reference>
<feature type="compositionally biased region" description="Basic residues" evidence="1">
    <location>
        <begin position="257"/>
        <end position="267"/>
    </location>
</feature>
<protein>
    <submittedName>
        <fullName evidence="2">Uncharacterized protein</fullName>
    </submittedName>
</protein>
<accession>A0A4C1UK03</accession>
<evidence type="ECO:0000313" key="2">
    <source>
        <dbReference type="EMBL" id="GBP26224.1"/>
    </source>
</evidence>
<comment type="caution">
    <text evidence="2">The sequence shown here is derived from an EMBL/GenBank/DDBJ whole genome shotgun (WGS) entry which is preliminary data.</text>
</comment>
<dbReference type="Proteomes" id="UP000299102">
    <property type="component" value="Unassembled WGS sequence"/>
</dbReference>
<dbReference type="EMBL" id="BGZK01000178">
    <property type="protein sequence ID" value="GBP26224.1"/>
    <property type="molecule type" value="Genomic_DNA"/>
</dbReference>
<dbReference type="AlphaFoldDB" id="A0A4C1UK03"/>
<evidence type="ECO:0000256" key="1">
    <source>
        <dbReference type="SAM" id="MobiDB-lite"/>
    </source>
</evidence>
<sequence>MFDIYQPFRINIQFVESEFVAEKQIQGSAVGCMLHITRDERERRRRALARARPPRCAGSAERVLVSPKRTIRFAYAHTYFRLVPCKLKAGAPLVGRGRHGTTRTFDIRDEKLYLTHAYSHGQDDEAQNSRKQIREEVSEGTDEYYNIEYWNRIIFNLQMLKIFEQLVLAAQKFYEYLRYNSKACAEHAAAVLNHNNVTALTAHVTAAGGRRTQTLSECNSIRHRCRRELADSLNETRDVARLGGLGPQRSRGPGPRAPRRRAARRKQ</sequence>
<evidence type="ECO:0000313" key="3">
    <source>
        <dbReference type="Proteomes" id="UP000299102"/>
    </source>
</evidence>
<keyword evidence="3" id="KW-1185">Reference proteome</keyword>
<organism evidence="2 3">
    <name type="scientific">Eumeta variegata</name>
    <name type="common">Bagworm moth</name>
    <name type="synonym">Eumeta japonica</name>
    <dbReference type="NCBI Taxonomy" id="151549"/>
    <lineage>
        <taxon>Eukaryota</taxon>
        <taxon>Metazoa</taxon>
        <taxon>Ecdysozoa</taxon>
        <taxon>Arthropoda</taxon>
        <taxon>Hexapoda</taxon>
        <taxon>Insecta</taxon>
        <taxon>Pterygota</taxon>
        <taxon>Neoptera</taxon>
        <taxon>Endopterygota</taxon>
        <taxon>Lepidoptera</taxon>
        <taxon>Glossata</taxon>
        <taxon>Ditrysia</taxon>
        <taxon>Tineoidea</taxon>
        <taxon>Psychidae</taxon>
        <taxon>Oiketicinae</taxon>
        <taxon>Eumeta</taxon>
    </lineage>
</organism>
<proteinExistence type="predicted"/>
<gene>
    <name evidence="2" type="ORF">EVAR_16075_1</name>
</gene>
<name>A0A4C1UK03_EUMVA</name>
<feature type="region of interest" description="Disordered" evidence="1">
    <location>
        <begin position="240"/>
        <end position="267"/>
    </location>
</feature>